<comment type="caution">
    <text evidence="2">The sequence shown here is derived from an EMBL/GenBank/DDBJ whole genome shotgun (WGS) entry which is preliminary data.</text>
</comment>
<sequence>MDERRDAIRERAHALWERAGCPQGRSEEFWYAARREIEGDESIDALPLDPFEPPIDEPPEVAFEHGVPVGMPGERIVEQGVEDDRLADRLPGRGMSPEG</sequence>
<gene>
    <name evidence="2" type="ORF">DFR50_10247</name>
</gene>
<dbReference type="EMBL" id="QNRK01000002">
    <property type="protein sequence ID" value="RBP17556.1"/>
    <property type="molecule type" value="Genomic_DNA"/>
</dbReference>
<evidence type="ECO:0000313" key="2">
    <source>
        <dbReference type="EMBL" id="RBP17556.1"/>
    </source>
</evidence>
<protein>
    <submittedName>
        <fullName evidence="2">DUF2934 family protein</fullName>
    </submittedName>
</protein>
<proteinExistence type="predicted"/>
<organism evidence="2 3">
    <name type="scientific">Roseiarcus fermentans</name>
    <dbReference type="NCBI Taxonomy" id="1473586"/>
    <lineage>
        <taxon>Bacteria</taxon>
        <taxon>Pseudomonadati</taxon>
        <taxon>Pseudomonadota</taxon>
        <taxon>Alphaproteobacteria</taxon>
        <taxon>Hyphomicrobiales</taxon>
        <taxon>Roseiarcaceae</taxon>
        <taxon>Roseiarcus</taxon>
    </lineage>
</organism>
<dbReference type="Pfam" id="PF11154">
    <property type="entry name" value="DUF2934"/>
    <property type="match status" value="1"/>
</dbReference>
<accession>A0A366FTS8</accession>
<dbReference type="OrthoDB" id="9811127at2"/>
<evidence type="ECO:0000313" key="3">
    <source>
        <dbReference type="Proteomes" id="UP000253529"/>
    </source>
</evidence>
<evidence type="ECO:0000256" key="1">
    <source>
        <dbReference type="SAM" id="MobiDB-lite"/>
    </source>
</evidence>
<dbReference type="RefSeq" id="WP_113887518.1">
    <property type="nucleotide sequence ID" value="NZ_QNRK01000002.1"/>
</dbReference>
<dbReference type="InterPro" id="IPR021327">
    <property type="entry name" value="DUF2934"/>
</dbReference>
<feature type="region of interest" description="Disordered" evidence="1">
    <location>
        <begin position="79"/>
        <end position="99"/>
    </location>
</feature>
<reference evidence="2 3" key="1">
    <citation type="submission" date="2018-06" db="EMBL/GenBank/DDBJ databases">
        <title>Genomic Encyclopedia of Type Strains, Phase IV (KMG-IV): sequencing the most valuable type-strain genomes for metagenomic binning, comparative biology and taxonomic classification.</title>
        <authorList>
            <person name="Goeker M."/>
        </authorList>
    </citation>
    <scope>NUCLEOTIDE SEQUENCE [LARGE SCALE GENOMIC DNA]</scope>
    <source>
        <strain evidence="2 3">DSM 24875</strain>
    </source>
</reference>
<dbReference type="AlphaFoldDB" id="A0A366FTS8"/>
<name>A0A366FTS8_9HYPH</name>
<feature type="compositionally biased region" description="Basic and acidic residues" evidence="1">
    <location>
        <begin position="82"/>
        <end position="91"/>
    </location>
</feature>
<dbReference type="Proteomes" id="UP000253529">
    <property type="component" value="Unassembled WGS sequence"/>
</dbReference>
<keyword evidence="3" id="KW-1185">Reference proteome</keyword>